<evidence type="ECO:0000313" key="9">
    <source>
        <dbReference type="Proteomes" id="UP000326678"/>
    </source>
</evidence>
<gene>
    <name evidence="8" type="ORF">GXM_04894</name>
</gene>
<feature type="transmembrane region" description="Helical" evidence="6">
    <location>
        <begin position="74"/>
        <end position="97"/>
    </location>
</feature>
<dbReference type="KEGG" id="nsh:GXM_04894"/>
<keyword evidence="9" id="KW-1185">Reference proteome</keyword>
<evidence type="ECO:0000256" key="5">
    <source>
        <dbReference type="SAM" id="MobiDB-lite"/>
    </source>
</evidence>
<dbReference type="InterPro" id="IPR052528">
    <property type="entry name" value="Sugar_transport-like"/>
</dbReference>
<organism evidence="8 9">
    <name type="scientific">Nostoc sphaeroides CCNUC1</name>
    <dbReference type="NCBI Taxonomy" id="2653204"/>
    <lineage>
        <taxon>Bacteria</taxon>
        <taxon>Bacillati</taxon>
        <taxon>Cyanobacteriota</taxon>
        <taxon>Cyanophyceae</taxon>
        <taxon>Nostocales</taxon>
        <taxon>Nostocaceae</taxon>
        <taxon>Nostoc</taxon>
    </lineage>
</organism>
<comment type="subcellular location">
    <subcellularLocation>
        <location evidence="1">Cell membrane</location>
        <topology evidence="1">Multi-pass membrane protein</topology>
    </subcellularLocation>
</comment>
<feature type="transmembrane region" description="Helical" evidence="6">
    <location>
        <begin position="48"/>
        <end position="68"/>
    </location>
</feature>
<protein>
    <submittedName>
        <fullName evidence="8">MFS transporter</fullName>
    </submittedName>
</protein>
<keyword evidence="4 6" id="KW-0472">Membrane</keyword>
<dbReference type="SUPFAM" id="SSF103473">
    <property type="entry name" value="MFS general substrate transporter"/>
    <property type="match status" value="1"/>
</dbReference>
<evidence type="ECO:0000313" key="8">
    <source>
        <dbReference type="EMBL" id="QFS47402.1"/>
    </source>
</evidence>
<feature type="region of interest" description="Disordered" evidence="5">
    <location>
        <begin position="255"/>
        <end position="285"/>
    </location>
</feature>
<evidence type="ECO:0000256" key="6">
    <source>
        <dbReference type="SAM" id="Phobius"/>
    </source>
</evidence>
<sequence>MDFVQVETNAPLTLEIPQIASPSTALSPISRIPKDAIRTSLKASTTDSVLAAIYSLGTGGILLSNFLVELGASPVVFGMLCSIPMLVNLIQPLGAYLSERSTSRFQYSLRTHGIGRLLWLVLVIGIVGVSLGVINTHQLVILTLLIVLFSNLLGGLGTASWLSWVAMIVPRQLRGRYFGIRNSASSLTNLVCVPIAGLVVSHWYGGSIQGYGVVLLVGIVFGIVGLGCQYFQVDMNPQSQNTYYGKLPQTNEIEQEAREQACRERSRTEVGSKGDSSDGDSTPPIAPASSIWKNSNFLRFLLYFSFWGLAVNLSSPFFNLYMLDTLDLDVSYVTIYNSLQAAATLLMLIVWGKLADKIGNRPILICIGILVAATPLLWLGIGANRLDIWLWLPLLHILAGGTWAAIDLCSNNIQLAIAPIKNQSIYFATAAAVAGASGALGTTIGSFIVQFAQFGGLLGLFALSSLFRLTALIPLLFVKEEGKERREK</sequence>
<feature type="transmembrane region" description="Helical" evidence="6">
    <location>
        <begin position="117"/>
        <end position="134"/>
    </location>
</feature>
<proteinExistence type="predicted"/>
<reference evidence="8 9" key="1">
    <citation type="submission" date="2019-10" db="EMBL/GenBank/DDBJ databases">
        <title>Genomic and transcriptomic insights into the perfect genentic adaptation of a filamentous nitrogen-fixing cyanobacterium to rice fields.</title>
        <authorList>
            <person name="Chen Z."/>
        </authorList>
    </citation>
    <scope>NUCLEOTIDE SEQUENCE [LARGE SCALE GENOMIC DNA]</scope>
    <source>
        <strain evidence="8">CCNUC1</strain>
    </source>
</reference>
<feature type="transmembrane region" description="Helical" evidence="6">
    <location>
        <begin position="363"/>
        <end position="382"/>
    </location>
</feature>
<accession>A0A5P8W408</accession>
<name>A0A5P8W408_9NOSO</name>
<feature type="transmembrane region" description="Helical" evidence="6">
    <location>
        <begin position="330"/>
        <end position="351"/>
    </location>
</feature>
<dbReference type="GO" id="GO:0005886">
    <property type="term" value="C:plasma membrane"/>
    <property type="evidence" value="ECO:0007669"/>
    <property type="project" value="UniProtKB-SubCell"/>
</dbReference>
<feature type="transmembrane region" description="Helical" evidence="6">
    <location>
        <begin position="454"/>
        <end position="478"/>
    </location>
</feature>
<evidence type="ECO:0000259" key="7">
    <source>
        <dbReference type="PROSITE" id="PS50850"/>
    </source>
</evidence>
<dbReference type="InterPro" id="IPR011701">
    <property type="entry name" value="MFS"/>
</dbReference>
<dbReference type="InterPro" id="IPR020846">
    <property type="entry name" value="MFS_dom"/>
</dbReference>
<evidence type="ECO:0000256" key="4">
    <source>
        <dbReference type="ARBA" id="ARBA00023136"/>
    </source>
</evidence>
<dbReference type="EMBL" id="CP045226">
    <property type="protein sequence ID" value="QFS47402.1"/>
    <property type="molecule type" value="Genomic_DNA"/>
</dbReference>
<dbReference type="RefSeq" id="WP_152589783.1">
    <property type="nucleotide sequence ID" value="NZ_CP045226.1"/>
</dbReference>
<feature type="transmembrane region" description="Helical" evidence="6">
    <location>
        <begin position="187"/>
        <end position="205"/>
    </location>
</feature>
<evidence type="ECO:0000256" key="1">
    <source>
        <dbReference type="ARBA" id="ARBA00004651"/>
    </source>
</evidence>
<feature type="compositionally biased region" description="Basic and acidic residues" evidence="5">
    <location>
        <begin position="255"/>
        <end position="276"/>
    </location>
</feature>
<feature type="transmembrane region" description="Helical" evidence="6">
    <location>
        <begin position="300"/>
        <end position="318"/>
    </location>
</feature>
<dbReference type="PROSITE" id="PS50850">
    <property type="entry name" value="MFS"/>
    <property type="match status" value="1"/>
</dbReference>
<dbReference type="InterPro" id="IPR036259">
    <property type="entry name" value="MFS_trans_sf"/>
</dbReference>
<keyword evidence="2 6" id="KW-0812">Transmembrane</keyword>
<dbReference type="Gene3D" id="1.20.1250.20">
    <property type="entry name" value="MFS general substrate transporter like domains"/>
    <property type="match status" value="2"/>
</dbReference>
<dbReference type="PANTHER" id="PTHR23526">
    <property type="entry name" value="INTEGRAL MEMBRANE TRANSPORT PROTEIN-RELATED"/>
    <property type="match status" value="1"/>
</dbReference>
<dbReference type="AlphaFoldDB" id="A0A5P8W408"/>
<feature type="transmembrane region" description="Helical" evidence="6">
    <location>
        <begin position="426"/>
        <end position="448"/>
    </location>
</feature>
<evidence type="ECO:0000256" key="3">
    <source>
        <dbReference type="ARBA" id="ARBA00022989"/>
    </source>
</evidence>
<feature type="transmembrane region" description="Helical" evidence="6">
    <location>
        <begin position="211"/>
        <end position="231"/>
    </location>
</feature>
<feature type="transmembrane region" description="Helical" evidence="6">
    <location>
        <begin position="388"/>
        <end position="406"/>
    </location>
</feature>
<dbReference type="PANTHER" id="PTHR23526:SF2">
    <property type="entry name" value="MAJOR FACILITATOR SUPERFAMILY (MFS) PROFILE DOMAIN-CONTAINING PROTEIN"/>
    <property type="match status" value="1"/>
</dbReference>
<feature type="transmembrane region" description="Helical" evidence="6">
    <location>
        <begin position="140"/>
        <end position="166"/>
    </location>
</feature>
<dbReference type="Pfam" id="PF07690">
    <property type="entry name" value="MFS_1"/>
    <property type="match status" value="1"/>
</dbReference>
<feature type="domain" description="Major facilitator superfamily (MFS) profile" evidence="7">
    <location>
        <begin position="296"/>
        <end position="488"/>
    </location>
</feature>
<evidence type="ECO:0000256" key="2">
    <source>
        <dbReference type="ARBA" id="ARBA00022692"/>
    </source>
</evidence>
<keyword evidence="3 6" id="KW-1133">Transmembrane helix</keyword>
<dbReference type="Proteomes" id="UP000326678">
    <property type="component" value="Chromosome Gxm1"/>
</dbReference>
<dbReference type="GO" id="GO:0022857">
    <property type="term" value="F:transmembrane transporter activity"/>
    <property type="evidence" value="ECO:0007669"/>
    <property type="project" value="InterPro"/>
</dbReference>